<protein>
    <recommendedName>
        <fullName evidence="4">Translation repressor RelB</fullName>
    </recommendedName>
</protein>
<dbReference type="GeneID" id="82189657"/>
<evidence type="ECO:0000256" key="1">
    <source>
        <dbReference type="SAM" id="MobiDB-lite"/>
    </source>
</evidence>
<proteinExistence type="predicted"/>
<feature type="compositionally biased region" description="Basic residues" evidence="1">
    <location>
        <begin position="10"/>
        <end position="29"/>
    </location>
</feature>
<accession>A0A4S4FZ08</accession>
<evidence type="ECO:0008006" key="4">
    <source>
        <dbReference type="Google" id="ProtNLM"/>
    </source>
</evidence>
<dbReference type="EMBL" id="SSTJ01000017">
    <property type="protein sequence ID" value="THG36340.1"/>
    <property type="molecule type" value="Genomic_DNA"/>
</dbReference>
<evidence type="ECO:0000313" key="3">
    <source>
        <dbReference type="Proteomes" id="UP000308978"/>
    </source>
</evidence>
<comment type="caution">
    <text evidence="2">The sequence shown here is derived from an EMBL/GenBank/DDBJ whole genome shotgun (WGS) entry which is preliminary data.</text>
</comment>
<organism evidence="2 3">
    <name type="scientific">Adlercreutzia caecimuris</name>
    <dbReference type="NCBI Taxonomy" id="671266"/>
    <lineage>
        <taxon>Bacteria</taxon>
        <taxon>Bacillati</taxon>
        <taxon>Actinomycetota</taxon>
        <taxon>Coriobacteriia</taxon>
        <taxon>Eggerthellales</taxon>
        <taxon>Eggerthellaceae</taxon>
        <taxon>Adlercreutzia</taxon>
    </lineage>
</organism>
<dbReference type="RefSeq" id="WP_016310019.1">
    <property type="nucleotide sequence ID" value="NZ_CAQMYJ010000009.1"/>
</dbReference>
<evidence type="ECO:0000313" key="2">
    <source>
        <dbReference type="EMBL" id="THG36340.1"/>
    </source>
</evidence>
<dbReference type="AlphaFoldDB" id="A0A4S4FZ08"/>
<dbReference type="InterPro" id="IPR013321">
    <property type="entry name" value="Arc_rbn_hlx_hlx"/>
</dbReference>
<dbReference type="Gene3D" id="1.10.1220.10">
    <property type="entry name" value="Met repressor-like"/>
    <property type="match status" value="1"/>
</dbReference>
<dbReference type="GO" id="GO:0006355">
    <property type="term" value="P:regulation of DNA-templated transcription"/>
    <property type="evidence" value="ECO:0007669"/>
    <property type="project" value="InterPro"/>
</dbReference>
<gene>
    <name evidence="2" type="ORF">E5986_10305</name>
</gene>
<feature type="region of interest" description="Disordered" evidence="1">
    <location>
        <begin position="1"/>
        <end position="34"/>
    </location>
</feature>
<dbReference type="Proteomes" id="UP000308978">
    <property type="component" value="Unassembled WGS sequence"/>
</dbReference>
<sequence length="162" mass="18277">MATATLEKPKKAKSAKKAPSKAAPKRAAAKKNVSNVGVLSPAKTVQMNVRIDAALKKQGDRAFERIGSSPSEMVRALWRYASRHANEPETLRHLMEELEGESEAQDVILEPTRRGWEIMEEAYHALGIAPAPLPEDDEERLAYYDELKEEAWLDRQRERGLR</sequence>
<reference evidence="2 3" key="1">
    <citation type="submission" date="2019-04" db="EMBL/GenBank/DDBJ databases">
        <title>Microbes associate with the intestines of laboratory mice.</title>
        <authorList>
            <person name="Navarre W."/>
            <person name="Wong E."/>
            <person name="Huang K.C."/>
            <person name="Tropini C."/>
            <person name="Ng K."/>
            <person name="Yu B."/>
        </authorList>
    </citation>
    <scope>NUCLEOTIDE SEQUENCE [LARGE SCALE GENOMIC DNA]</scope>
    <source>
        <strain evidence="2 3">NM80_B27</strain>
    </source>
</reference>
<name>A0A4S4FZ08_9ACTN</name>